<feature type="binding site" evidence="6">
    <location>
        <position position="100"/>
    </location>
    <ligand>
        <name>Fe cation</name>
        <dbReference type="ChEBI" id="CHEBI:24875"/>
    </ligand>
</feature>
<comment type="catalytic activity">
    <reaction evidence="6">
        <text>N-terminal N-formyl-L-methionyl-[peptide] + H2O = N-terminal L-methionyl-[peptide] + formate</text>
        <dbReference type="Rhea" id="RHEA:24420"/>
        <dbReference type="Rhea" id="RHEA-COMP:10639"/>
        <dbReference type="Rhea" id="RHEA-COMP:10640"/>
        <dbReference type="ChEBI" id="CHEBI:15377"/>
        <dbReference type="ChEBI" id="CHEBI:15740"/>
        <dbReference type="ChEBI" id="CHEBI:49298"/>
        <dbReference type="ChEBI" id="CHEBI:64731"/>
        <dbReference type="EC" id="3.5.1.88"/>
    </reaction>
</comment>
<evidence type="ECO:0000256" key="4">
    <source>
        <dbReference type="ARBA" id="ARBA00022917"/>
    </source>
</evidence>
<dbReference type="eggNOG" id="COG0242">
    <property type="taxonomic scope" value="Bacteria"/>
</dbReference>
<sequence>MTPMAIAQLGEPILRQRARPVSDATAAEIQTLWQRMLVTMEAAGGVGIAAPQVFEPLRLMIIASRPNARYPDAPQMDPVVLINPEILNTSGELVSFVEGCLSVPGIRGTVRRPDNVEVRYLDTQGQPQQLSLSGFPARIFLHEFDHLEGRTFLDQVDSPADLIAQSVWEQQCQSA</sequence>
<organism evidence="7 8">
    <name type="scientific">Ferrimonas balearica (strain DSM 9799 / CCM 4581 / KCTC 23876 / PAT)</name>
    <dbReference type="NCBI Taxonomy" id="550540"/>
    <lineage>
        <taxon>Bacteria</taxon>
        <taxon>Pseudomonadati</taxon>
        <taxon>Pseudomonadota</taxon>
        <taxon>Gammaproteobacteria</taxon>
        <taxon>Alteromonadales</taxon>
        <taxon>Ferrimonadaceae</taxon>
        <taxon>Ferrimonas</taxon>
    </lineage>
</organism>
<dbReference type="GO" id="GO:0046872">
    <property type="term" value="F:metal ion binding"/>
    <property type="evidence" value="ECO:0007669"/>
    <property type="project" value="UniProtKB-KW"/>
</dbReference>
<dbReference type="AlphaFoldDB" id="E1SLN6"/>
<keyword evidence="4 6" id="KW-0648">Protein biosynthesis</keyword>
<dbReference type="Pfam" id="PF01327">
    <property type="entry name" value="Pep_deformylase"/>
    <property type="match status" value="1"/>
</dbReference>
<dbReference type="EC" id="3.5.1.88" evidence="6"/>
<comment type="cofactor">
    <cofactor evidence="6">
        <name>Fe(2+)</name>
        <dbReference type="ChEBI" id="CHEBI:29033"/>
    </cofactor>
    <text evidence="6">Binds 1 Fe(2+) ion.</text>
</comment>
<feature type="binding site" evidence="6">
    <location>
        <position position="142"/>
    </location>
    <ligand>
        <name>Fe cation</name>
        <dbReference type="ChEBI" id="CHEBI:24875"/>
    </ligand>
</feature>
<dbReference type="SUPFAM" id="SSF56420">
    <property type="entry name" value="Peptide deformylase"/>
    <property type="match status" value="1"/>
</dbReference>
<dbReference type="FunFam" id="3.90.45.10:FF:000003">
    <property type="entry name" value="Peptide deformylase"/>
    <property type="match status" value="1"/>
</dbReference>
<gene>
    <name evidence="6" type="primary">def</name>
    <name evidence="7" type="ordered locus">Fbal_3389</name>
</gene>
<dbReference type="CDD" id="cd00487">
    <property type="entry name" value="Pep_deformylase"/>
    <property type="match status" value="1"/>
</dbReference>
<evidence type="ECO:0000256" key="2">
    <source>
        <dbReference type="ARBA" id="ARBA00022723"/>
    </source>
</evidence>
<evidence type="ECO:0000256" key="1">
    <source>
        <dbReference type="ARBA" id="ARBA00010759"/>
    </source>
</evidence>
<keyword evidence="8" id="KW-1185">Reference proteome</keyword>
<dbReference type="STRING" id="550540.Fbal_3389"/>
<comment type="similarity">
    <text evidence="1 6">Belongs to the polypeptide deformylase family.</text>
</comment>
<proteinExistence type="inferred from homology"/>
<comment type="function">
    <text evidence="6">Removes the formyl group from the N-terminal Met of newly synthesized proteins. Requires at least a dipeptide for an efficient rate of reaction. N-terminal L-methionine is a prerequisite for activity but the enzyme has broad specificity at other positions.</text>
</comment>
<dbReference type="GO" id="GO:0042586">
    <property type="term" value="F:peptide deformylase activity"/>
    <property type="evidence" value="ECO:0007669"/>
    <property type="project" value="UniProtKB-UniRule"/>
</dbReference>
<dbReference type="PRINTS" id="PR01576">
    <property type="entry name" value="PDEFORMYLASE"/>
</dbReference>
<dbReference type="InterPro" id="IPR036821">
    <property type="entry name" value="Peptide_deformylase_sf"/>
</dbReference>
<reference evidence="7 8" key="1">
    <citation type="journal article" date="2010" name="Stand. Genomic Sci.">
        <title>Complete genome sequence of Ferrimonas balearica type strain (PAT).</title>
        <authorList>
            <person name="Nolan M."/>
            <person name="Sikorski J."/>
            <person name="Davenport K."/>
            <person name="Lucas S."/>
            <person name="Glavina Del Rio T."/>
            <person name="Tice H."/>
            <person name="Cheng J."/>
            <person name="Goodwin L."/>
            <person name="Pitluck S."/>
            <person name="Liolios K."/>
            <person name="Ivanova N."/>
            <person name="Mavromatis K."/>
            <person name="Ovchinnikova G."/>
            <person name="Pati A."/>
            <person name="Chen A."/>
            <person name="Palaniappan K."/>
            <person name="Land M."/>
            <person name="Hauser L."/>
            <person name="Chang Y."/>
            <person name="Jeffries C."/>
            <person name="Tapia R."/>
            <person name="Brettin T."/>
            <person name="Detter J."/>
            <person name="Han C."/>
            <person name="Yasawong M."/>
            <person name="Rohde M."/>
            <person name="Tindall B."/>
            <person name="Goker M."/>
            <person name="Woyke T."/>
            <person name="Bristow J."/>
            <person name="Eisen J."/>
            <person name="Markowitz V."/>
            <person name="Hugenholtz P."/>
            <person name="Kyrpides N."/>
            <person name="Klenk H."/>
            <person name="Lapidus A."/>
        </authorList>
    </citation>
    <scope>NUCLEOTIDE SEQUENCE [LARGE SCALE GENOMIC DNA]</scope>
    <source>
        <strain evidence="8">DSM 9799 / CCM 4581 / KCTC 23876 / PAT</strain>
    </source>
</reference>
<dbReference type="HAMAP" id="MF_00163">
    <property type="entry name" value="Pep_deformylase"/>
    <property type="match status" value="1"/>
</dbReference>
<evidence type="ECO:0000313" key="8">
    <source>
        <dbReference type="Proteomes" id="UP000006683"/>
    </source>
</evidence>
<evidence type="ECO:0000256" key="6">
    <source>
        <dbReference type="HAMAP-Rule" id="MF_00163"/>
    </source>
</evidence>
<feature type="active site" evidence="6">
    <location>
        <position position="143"/>
    </location>
</feature>
<keyword evidence="5 6" id="KW-0408">Iron</keyword>
<evidence type="ECO:0000256" key="3">
    <source>
        <dbReference type="ARBA" id="ARBA00022801"/>
    </source>
</evidence>
<dbReference type="InterPro" id="IPR023635">
    <property type="entry name" value="Peptide_deformylase"/>
</dbReference>
<dbReference type="NCBIfam" id="TIGR00079">
    <property type="entry name" value="pept_deformyl"/>
    <property type="match status" value="1"/>
</dbReference>
<dbReference type="PANTHER" id="PTHR10458:SF21">
    <property type="entry name" value="PEPTIDE DEFORMYLASE"/>
    <property type="match status" value="1"/>
</dbReference>
<dbReference type="Proteomes" id="UP000006683">
    <property type="component" value="Chromosome"/>
</dbReference>
<dbReference type="HOGENOM" id="CLU_061901_5_2_6"/>
<dbReference type="PANTHER" id="PTHR10458">
    <property type="entry name" value="PEPTIDE DEFORMYLASE"/>
    <property type="match status" value="1"/>
</dbReference>
<dbReference type="EMBL" id="CP002209">
    <property type="protein sequence ID" value="ADN77587.1"/>
    <property type="molecule type" value="Genomic_DNA"/>
</dbReference>
<keyword evidence="3 6" id="KW-0378">Hydrolase</keyword>
<name>E1SLN6_FERBD</name>
<protein>
    <recommendedName>
        <fullName evidence="6">Peptide deformylase</fullName>
        <shortName evidence="6">PDF</shortName>
        <ecNumber evidence="6">3.5.1.88</ecNumber>
    </recommendedName>
    <alternativeName>
        <fullName evidence="6">Polypeptide deformylase</fullName>
    </alternativeName>
</protein>
<dbReference type="GO" id="GO:0006412">
    <property type="term" value="P:translation"/>
    <property type="evidence" value="ECO:0007669"/>
    <property type="project" value="UniProtKB-UniRule"/>
</dbReference>
<dbReference type="NCBIfam" id="NF001159">
    <property type="entry name" value="PRK00150.1-3"/>
    <property type="match status" value="1"/>
</dbReference>
<dbReference type="KEGG" id="fbl:Fbal_3389"/>
<evidence type="ECO:0000313" key="7">
    <source>
        <dbReference type="EMBL" id="ADN77587.1"/>
    </source>
</evidence>
<dbReference type="Gene3D" id="3.90.45.10">
    <property type="entry name" value="Peptide deformylase"/>
    <property type="match status" value="1"/>
</dbReference>
<keyword evidence="2 6" id="KW-0479">Metal-binding</keyword>
<feature type="binding site" evidence="6">
    <location>
        <position position="146"/>
    </location>
    <ligand>
        <name>Fe cation</name>
        <dbReference type="ChEBI" id="CHEBI:24875"/>
    </ligand>
</feature>
<accession>E1SLN6</accession>
<dbReference type="PIRSF" id="PIRSF004749">
    <property type="entry name" value="Pep_def"/>
    <property type="match status" value="1"/>
</dbReference>
<evidence type="ECO:0000256" key="5">
    <source>
        <dbReference type="ARBA" id="ARBA00023004"/>
    </source>
</evidence>